<organism evidence="1 2">
    <name type="scientific">Zarea fungicola</name>
    <dbReference type="NCBI Taxonomy" id="93591"/>
    <lineage>
        <taxon>Eukaryota</taxon>
        <taxon>Fungi</taxon>
        <taxon>Dikarya</taxon>
        <taxon>Ascomycota</taxon>
        <taxon>Pezizomycotina</taxon>
        <taxon>Sordariomycetes</taxon>
        <taxon>Hypocreomycetidae</taxon>
        <taxon>Hypocreales</taxon>
        <taxon>Cordycipitaceae</taxon>
        <taxon>Zarea</taxon>
    </lineage>
</organism>
<protein>
    <submittedName>
        <fullName evidence="1">Uncharacterized protein</fullName>
    </submittedName>
</protein>
<sequence length="833" mass="92863">MDFIKSLFPFDVATDKSPELEDENQSEPGLQKHSITDQNSTEGLDANSPGSDYSDATTYYEVHSNGPSLPILPVEIFGMVMAKLSRQDAKSLRLVCRECETKVSAHYFREIVVPFRSQMYANLIRGENGVFKNISATMLSNGGRVFDAFGPLIRRFALSLELDEESLEYPPPKPKQQIHTAFWGLYRWPHDTYTRYSDVSGLENDADEIEGMKKALKCLSHALTLGLCSDAGLGFLSGADARARHNTIRHRVFLDHNWQTSYVLPTTPAHVITISDAQLTSGITPRRAGRVVQNWKSDVVMSMLIDAGFEDSLLGEAMALLLKSECTTLGNIVLGEASAPKSEPRTEEATPSNQRELLPPFETLGIRVAQPNTASNLPPDYALVPVSLTRAQKEMLLEMEWAHRAMAQSYILCAIDCSREGYFQDLTTFNIAKIPSSHLHILCRHDFWTSFPSLKNVSLGVIPDWRHVYASAPGCVDDVAVSPLDAIPLAHHLINTYISVEPRIESFHFEWICGGELASGCHQRNQYIMPAPIAIYPDAMSRPTMTKAGKDTDMIRFPHLKHLSLKNCWIAPHYLLQSIRDYALCSLEKLELEGVSLSVMPSMGHGAPLPLSLVNLSNKVAIGNATELLSLAVPSSYWDSTLVLQQPSWLSWAGLIEHFSPTAKVRDVLNKRRSNQANCFSADRQKKLLEKLAAIIPDAEALPHEEGKYKLQCISFKSCGYVTLEHTSFNINSMIPVAELALLTGSFRLSSELMPMMQRCKDNLLGRVVPFAMLNDRLPLTEVFNMTMGWDGIYDEKIIQHALGDGCQRYGEGRFSGMVKREAVVPEPVHKRP</sequence>
<dbReference type="Proteomes" id="UP001143910">
    <property type="component" value="Unassembled WGS sequence"/>
</dbReference>
<proteinExistence type="predicted"/>
<evidence type="ECO:0000313" key="2">
    <source>
        <dbReference type="Proteomes" id="UP001143910"/>
    </source>
</evidence>
<keyword evidence="2" id="KW-1185">Reference proteome</keyword>
<name>A0ACC1NDQ1_9HYPO</name>
<reference evidence="1" key="1">
    <citation type="submission" date="2022-08" db="EMBL/GenBank/DDBJ databases">
        <title>Genome Sequence of Lecanicillium fungicola.</title>
        <authorList>
            <person name="Buettner E."/>
        </authorList>
    </citation>
    <scope>NUCLEOTIDE SEQUENCE</scope>
    <source>
        <strain evidence="1">Babe33</strain>
    </source>
</reference>
<evidence type="ECO:0000313" key="1">
    <source>
        <dbReference type="EMBL" id="KAJ2977158.1"/>
    </source>
</evidence>
<gene>
    <name evidence="1" type="ORF">NQ176_g4533</name>
</gene>
<dbReference type="EMBL" id="JANJQO010000500">
    <property type="protein sequence ID" value="KAJ2977158.1"/>
    <property type="molecule type" value="Genomic_DNA"/>
</dbReference>
<comment type="caution">
    <text evidence="1">The sequence shown here is derived from an EMBL/GenBank/DDBJ whole genome shotgun (WGS) entry which is preliminary data.</text>
</comment>
<accession>A0ACC1NDQ1</accession>